<dbReference type="PANTHER" id="PTHR10963">
    <property type="entry name" value="GLYCOSYL HYDROLASE-RELATED"/>
    <property type="match status" value="1"/>
</dbReference>
<dbReference type="Gene3D" id="2.60.120.200">
    <property type="match status" value="1"/>
</dbReference>
<protein>
    <recommendedName>
        <fullName evidence="5">GH16 domain-containing protein</fullName>
    </recommendedName>
</protein>
<evidence type="ECO:0000256" key="3">
    <source>
        <dbReference type="ARBA" id="ARBA00023295"/>
    </source>
</evidence>
<dbReference type="Proteomes" id="UP000807716">
    <property type="component" value="Unassembled WGS sequence"/>
</dbReference>
<dbReference type="PANTHER" id="PTHR10963:SF22">
    <property type="entry name" value="GLYCOSIDASE CRH2-RELATED"/>
    <property type="match status" value="1"/>
</dbReference>
<dbReference type="SUPFAM" id="SSF49899">
    <property type="entry name" value="Concanavalin A-like lectins/glucanases"/>
    <property type="match status" value="1"/>
</dbReference>
<accession>A0A9P6PMG1</accession>
<gene>
    <name evidence="6" type="ORF">DFQ27_000142</name>
</gene>
<keyword evidence="2" id="KW-0378">Hydrolase</keyword>
<feature type="compositionally biased region" description="Polar residues" evidence="4">
    <location>
        <begin position="327"/>
        <end position="344"/>
    </location>
</feature>
<dbReference type="InterPro" id="IPR013320">
    <property type="entry name" value="ConA-like_dom_sf"/>
</dbReference>
<keyword evidence="3" id="KW-0326">Glycosidase</keyword>
<dbReference type="InterPro" id="IPR000757">
    <property type="entry name" value="Beta-glucanase-like"/>
</dbReference>
<dbReference type="OrthoDB" id="4781at2759"/>
<evidence type="ECO:0000313" key="6">
    <source>
        <dbReference type="EMBL" id="KAG0249426.1"/>
    </source>
</evidence>
<evidence type="ECO:0000256" key="1">
    <source>
        <dbReference type="ARBA" id="ARBA00022729"/>
    </source>
</evidence>
<evidence type="ECO:0000256" key="2">
    <source>
        <dbReference type="ARBA" id="ARBA00022801"/>
    </source>
</evidence>
<reference evidence="6" key="1">
    <citation type="journal article" date="2020" name="Fungal Divers.">
        <title>Resolving the Mortierellaceae phylogeny through synthesis of multi-gene phylogenetics and phylogenomics.</title>
        <authorList>
            <person name="Vandepol N."/>
            <person name="Liber J."/>
            <person name="Desiro A."/>
            <person name="Na H."/>
            <person name="Kennedy M."/>
            <person name="Barry K."/>
            <person name="Grigoriev I.V."/>
            <person name="Miller A.N."/>
            <person name="O'Donnell K."/>
            <person name="Stajich J.E."/>
            <person name="Bonito G."/>
        </authorList>
    </citation>
    <scope>NUCLEOTIDE SEQUENCE</scope>
    <source>
        <strain evidence="6">BC1065</strain>
    </source>
</reference>
<feature type="domain" description="GH16" evidence="5">
    <location>
        <begin position="9"/>
        <end position="222"/>
    </location>
</feature>
<evidence type="ECO:0000313" key="7">
    <source>
        <dbReference type="Proteomes" id="UP000807716"/>
    </source>
</evidence>
<feature type="region of interest" description="Disordered" evidence="4">
    <location>
        <begin position="202"/>
        <end position="236"/>
    </location>
</feature>
<dbReference type="GO" id="GO:0004553">
    <property type="term" value="F:hydrolase activity, hydrolyzing O-glycosyl compounds"/>
    <property type="evidence" value="ECO:0007669"/>
    <property type="project" value="InterPro"/>
</dbReference>
<dbReference type="InterPro" id="IPR050546">
    <property type="entry name" value="Glycosyl_Hydrlase_16"/>
</dbReference>
<keyword evidence="7" id="KW-1185">Reference proteome</keyword>
<sequence>MCTNLMENFDQPQLLVPLSNFSGNPSDATWTTDFVPNHARIENGQLVLSMQRGNTVNKFGRRPGFGATVSSTRWMLYGTVSARIKTGSSKSGVVSSFIFRNDKTGDEIDYEWVGRAPKEVQSNYYWQTPPSMDTKLVDYSNQRKTLMANDLSQEYHLYTIEWLPDRMSWYTDGNLIRTVLRSEVKDDKYPSTPCQIQFSIWDGGSDSPETAEWAGGPTPWGDDNRTDSSSTDPLDIANTGISATTAVSSTVYEAMIDYVDIRCHDPVTDLGWPPQGQGFQQYVNPFAPDATGDALVLGEGAPAVSTLDRGGFHWPKPGERPKYAHLQPSNTKSPSTGRNLNQRRPSSSAVVAAPVAWWSPWSWASIPRLASVVGLVVAVFCADVFGT</sequence>
<name>A0A9P6PMG1_9FUNG</name>
<evidence type="ECO:0000256" key="4">
    <source>
        <dbReference type="SAM" id="MobiDB-lite"/>
    </source>
</evidence>
<dbReference type="GO" id="GO:0005975">
    <property type="term" value="P:carbohydrate metabolic process"/>
    <property type="evidence" value="ECO:0007669"/>
    <property type="project" value="InterPro"/>
</dbReference>
<feature type="region of interest" description="Disordered" evidence="4">
    <location>
        <begin position="317"/>
        <end position="345"/>
    </location>
</feature>
<organism evidence="6 7">
    <name type="scientific">Actinomortierella ambigua</name>
    <dbReference type="NCBI Taxonomy" id="1343610"/>
    <lineage>
        <taxon>Eukaryota</taxon>
        <taxon>Fungi</taxon>
        <taxon>Fungi incertae sedis</taxon>
        <taxon>Mucoromycota</taxon>
        <taxon>Mortierellomycotina</taxon>
        <taxon>Mortierellomycetes</taxon>
        <taxon>Mortierellales</taxon>
        <taxon>Mortierellaceae</taxon>
        <taxon>Actinomortierella</taxon>
    </lineage>
</organism>
<dbReference type="AlphaFoldDB" id="A0A9P6PMG1"/>
<comment type="caution">
    <text evidence="6">The sequence shown here is derived from an EMBL/GenBank/DDBJ whole genome shotgun (WGS) entry which is preliminary data.</text>
</comment>
<dbReference type="PROSITE" id="PS51762">
    <property type="entry name" value="GH16_2"/>
    <property type="match status" value="1"/>
</dbReference>
<evidence type="ECO:0000259" key="5">
    <source>
        <dbReference type="PROSITE" id="PS51762"/>
    </source>
</evidence>
<dbReference type="EMBL" id="JAAAJB010001003">
    <property type="protein sequence ID" value="KAG0249426.1"/>
    <property type="molecule type" value="Genomic_DNA"/>
</dbReference>
<proteinExistence type="predicted"/>
<dbReference type="Pfam" id="PF00722">
    <property type="entry name" value="Glyco_hydro_16"/>
    <property type="match status" value="1"/>
</dbReference>
<keyword evidence="1" id="KW-0732">Signal</keyword>